<dbReference type="EMBL" id="CP025536">
    <property type="protein sequence ID" value="AUW95839.1"/>
    <property type="molecule type" value="Genomic_DNA"/>
</dbReference>
<feature type="transmembrane region" description="Helical" evidence="1">
    <location>
        <begin position="53"/>
        <end position="77"/>
    </location>
</feature>
<dbReference type="Proteomes" id="UP000255411">
    <property type="component" value="Chromosome"/>
</dbReference>
<dbReference type="Proteomes" id="UP000238956">
    <property type="component" value="Chromosome"/>
</dbReference>
<keyword evidence="4" id="KW-1185">Reference proteome</keyword>
<keyword evidence="1" id="KW-0812">Transmembrane</keyword>
<reference evidence="2 4" key="3">
    <citation type="submission" date="2018-02" db="EMBL/GenBank/DDBJ databases">
        <title>Whole genome sequencing analysis of Streptococcus pluranimalium isolated from cattle infected mastitis in China.</title>
        <authorList>
            <person name="Zhang J.-R."/>
            <person name="Hu G.-Z."/>
        </authorList>
    </citation>
    <scope>NUCLEOTIDE SEQUENCE [LARGE SCALE GENOMIC DNA]</scope>
    <source>
        <strain evidence="2 4">TH11417</strain>
    </source>
</reference>
<keyword evidence="1" id="KW-0472">Membrane</keyword>
<evidence type="ECO:0000256" key="1">
    <source>
        <dbReference type="SAM" id="Phobius"/>
    </source>
</evidence>
<protein>
    <submittedName>
        <fullName evidence="2">DUF2975 domain-containing protein</fullName>
    </submittedName>
</protein>
<evidence type="ECO:0000313" key="4">
    <source>
        <dbReference type="Proteomes" id="UP000238956"/>
    </source>
</evidence>
<reference evidence="2 4" key="2">
    <citation type="submission" date="2017-12" db="EMBL/GenBank/DDBJ databases">
        <authorList>
            <person name="Hurst M.R.H."/>
        </authorList>
    </citation>
    <scope>NUCLEOTIDE SEQUENCE [LARGE SCALE GENOMIC DNA]</scope>
    <source>
        <strain evidence="2 4">TH11417</strain>
    </source>
</reference>
<reference evidence="3 5" key="1">
    <citation type="submission" date="2017-07" db="EMBL/GenBank/DDBJ databases">
        <title>Streptococcus pluranimalium as cause of bovine abortion.</title>
        <authorList>
            <person name="Rodriguez Campos S."/>
            <person name="Gobeli Brawand S."/>
            <person name="Brodard I."/>
            <person name="Rychener L."/>
            <person name="Perreten V."/>
        </authorList>
    </citation>
    <scope>NUCLEOTIDE SEQUENCE [LARGE SCALE GENOMIC DNA]</scope>
    <source>
        <strain evidence="3 5">14A0014</strain>
    </source>
</reference>
<dbReference type="InterPro" id="IPR021354">
    <property type="entry name" value="DUF2975"/>
</dbReference>
<dbReference type="OrthoDB" id="2003714at2"/>
<dbReference type="AlphaFoldDB" id="A0A2L0D2K0"/>
<dbReference type="Pfam" id="PF11188">
    <property type="entry name" value="DUF2975"/>
    <property type="match status" value="1"/>
</dbReference>
<accession>A0A2L0D2K0</accession>
<feature type="transmembrane region" description="Helical" evidence="1">
    <location>
        <begin position="97"/>
        <end position="116"/>
    </location>
</feature>
<sequence length="157" mass="17573">MFKYTPTKENISILLTKLALISLGLASFIMLFIGPWITRLVIEHRSPLFQDSIRFWVLLLLGYVLGALAISCIITLYQLITRIGNNHVFVSENVQNLRYLGWIVGAVALISLFMGLTAYLPMLLVAVSCSLLTLIIRVIRTAFGKAVALQEEVDFTI</sequence>
<evidence type="ECO:0000313" key="5">
    <source>
        <dbReference type="Proteomes" id="UP000255411"/>
    </source>
</evidence>
<organism evidence="2 4">
    <name type="scientific">Streptococcus pluranimalium</name>
    <dbReference type="NCBI Taxonomy" id="82348"/>
    <lineage>
        <taxon>Bacteria</taxon>
        <taxon>Bacillati</taxon>
        <taxon>Bacillota</taxon>
        <taxon>Bacilli</taxon>
        <taxon>Lactobacillales</taxon>
        <taxon>Streptococcaceae</taxon>
        <taxon>Streptococcus</taxon>
    </lineage>
</organism>
<proteinExistence type="predicted"/>
<evidence type="ECO:0000313" key="3">
    <source>
        <dbReference type="EMBL" id="AXJ12191.1"/>
    </source>
</evidence>
<keyword evidence="1" id="KW-1133">Transmembrane helix</keyword>
<gene>
    <name evidence="2" type="ORF">C0J00_01205</name>
    <name evidence="3" type="ORF">Sp14A_02370</name>
</gene>
<feature type="transmembrane region" description="Helical" evidence="1">
    <location>
        <begin position="122"/>
        <end position="139"/>
    </location>
</feature>
<name>A0A2L0D2K0_9STRE</name>
<dbReference type="KEGG" id="splr:C0J00_01205"/>
<feature type="transmembrane region" description="Helical" evidence="1">
    <location>
        <begin position="12"/>
        <end position="33"/>
    </location>
</feature>
<evidence type="ECO:0000313" key="2">
    <source>
        <dbReference type="EMBL" id="AUW95839.1"/>
    </source>
</evidence>
<dbReference type="EMBL" id="CP022601">
    <property type="protein sequence ID" value="AXJ12191.1"/>
    <property type="molecule type" value="Genomic_DNA"/>
</dbReference>